<evidence type="ECO:0000313" key="2">
    <source>
        <dbReference type="Proteomes" id="UP000242015"/>
    </source>
</evidence>
<organism evidence="1 2">
    <name type="scientific">Candidatus Marsarchaeota G2 archaeon BE_D</name>
    <dbReference type="NCBI Taxonomy" id="1978158"/>
    <lineage>
        <taxon>Archaea</taxon>
        <taxon>Candidatus Marsarchaeota</taxon>
        <taxon>Candidatus Marsarchaeota group 2</taxon>
    </lineage>
</organism>
<protein>
    <submittedName>
        <fullName evidence="1">Uncharacterized protein</fullName>
    </submittedName>
</protein>
<proteinExistence type="predicted"/>
<reference evidence="1 2" key="1">
    <citation type="submission" date="2017-04" db="EMBL/GenBank/DDBJ databases">
        <title>Novel microbial lineages endemic to geothermal iron-oxide mats fill important gaps in the evolutionary history of Archaea.</title>
        <authorList>
            <person name="Jay Z.J."/>
            <person name="Beam J.P."/>
            <person name="Dlakic M."/>
            <person name="Rusch D.B."/>
            <person name="Kozubal M.A."/>
            <person name="Inskeep W.P."/>
        </authorList>
    </citation>
    <scope>NUCLEOTIDE SEQUENCE [LARGE SCALE GENOMIC DNA]</scope>
    <source>
        <strain evidence="1">BE_D</strain>
    </source>
</reference>
<comment type="caution">
    <text evidence="1">The sequence shown here is derived from an EMBL/GenBank/DDBJ whole genome shotgun (WGS) entry which is preliminary data.</text>
</comment>
<name>A0A2R6CDT4_9ARCH</name>
<accession>A0A2R6CDT4</accession>
<dbReference type="EMBL" id="NEXF01000032">
    <property type="protein sequence ID" value="PSO08991.1"/>
    <property type="molecule type" value="Genomic_DNA"/>
</dbReference>
<gene>
    <name evidence="1" type="ORF">B9Q04_02705</name>
</gene>
<evidence type="ECO:0000313" key="1">
    <source>
        <dbReference type="EMBL" id="PSO08991.1"/>
    </source>
</evidence>
<sequence>MTSGDPSSGWEPHVVPVELRPLPVAYRHGQDAARKQEAPSVNGELPEYLKHGNTGFLQSDIGNLNMTEKVLYHKIHPAKLPTDCITTIPTLYLLHIHELILGVVVTLIP</sequence>
<dbReference type="Proteomes" id="UP000242015">
    <property type="component" value="Unassembled WGS sequence"/>
</dbReference>
<dbReference type="AlphaFoldDB" id="A0A2R6CDT4"/>